<gene>
    <name evidence="1" type="ORF">O987_09715</name>
</gene>
<accession>A0A076PRU8</accession>
<dbReference type="Proteomes" id="UP000028782">
    <property type="component" value="Chromosome"/>
</dbReference>
<sequence>MNATAVPPLAIHALHACLKESDVQMMTCCLMLDVDCAAI</sequence>
<proteinExistence type="predicted"/>
<dbReference type="InterPro" id="IPR005560">
    <property type="entry name" value="Csp_YhjQ"/>
</dbReference>
<name>A0A076PRU8_COMTE</name>
<reference evidence="1 2" key="1">
    <citation type="journal article" date="2014" name="Genome Announc.">
        <title>Complete Genome Sequence of Polychlorinated Biphenyl Degrader Comamonas testosteroni TK102 (NBRC 109938).</title>
        <authorList>
            <person name="Fukuda K."/>
            <person name="Hosoyama A."/>
            <person name="Tsuchikane K."/>
            <person name="Ohji S."/>
            <person name="Yamazoe A."/>
            <person name="Fujita N."/>
            <person name="Shintani M."/>
            <person name="Kimbara K."/>
        </authorList>
    </citation>
    <scope>NUCLEOTIDE SEQUENCE [LARGE SCALE GENOMIC DNA]</scope>
    <source>
        <strain evidence="1">TK102</strain>
    </source>
</reference>
<evidence type="ECO:0000313" key="1">
    <source>
        <dbReference type="EMBL" id="AIJ46067.1"/>
    </source>
</evidence>
<protein>
    <submittedName>
        <fullName evidence="1">Uncharacterized protein</fullName>
    </submittedName>
</protein>
<organism evidence="1 2">
    <name type="scientific">Comamonas testosteroni TK102</name>
    <dbReference type="NCBI Taxonomy" id="1392005"/>
    <lineage>
        <taxon>Bacteria</taxon>
        <taxon>Pseudomonadati</taxon>
        <taxon>Pseudomonadota</taxon>
        <taxon>Betaproteobacteria</taxon>
        <taxon>Burkholderiales</taxon>
        <taxon>Comamonadaceae</taxon>
        <taxon>Comamonas</taxon>
    </lineage>
</organism>
<dbReference type="EMBL" id="CP006704">
    <property type="protein sequence ID" value="AIJ46067.1"/>
    <property type="molecule type" value="Genomic_DNA"/>
</dbReference>
<dbReference type="Pfam" id="PF03860">
    <property type="entry name" value="Csp"/>
    <property type="match status" value="1"/>
</dbReference>
<dbReference type="HOGENOM" id="CLU_3308013_0_0_4"/>
<evidence type="ECO:0000313" key="2">
    <source>
        <dbReference type="Proteomes" id="UP000028782"/>
    </source>
</evidence>
<dbReference type="KEGG" id="ctes:O987_09715"/>
<dbReference type="AlphaFoldDB" id="A0A076PRU8"/>